<dbReference type="PANTHER" id="PTHR47967">
    <property type="entry name" value="OS07G0603500 PROTEIN-RELATED"/>
    <property type="match status" value="1"/>
</dbReference>
<feature type="domain" description="Xylanase inhibitor C-terminal" evidence="4">
    <location>
        <begin position="489"/>
        <end position="642"/>
    </location>
</feature>
<keyword evidence="6" id="KW-1185">Reference proteome</keyword>
<organism evidence="5 6">
    <name type="scientific">Digitaria exilis</name>
    <dbReference type="NCBI Taxonomy" id="1010633"/>
    <lineage>
        <taxon>Eukaryota</taxon>
        <taxon>Viridiplantae</taxon>
        <taxon>Streptophyta</taxon>
        <taxon>Embryophyta</taxon>
        <taxon>Tracheophyta</taxon>
        <taxon>Spermatophyta</taxon>
        <taxon>Magnoliopsida</taxon>
        <taxon>Liliopsida</taxon>
        <taxon>Poales</taxon>
        <taxon>Poaceae</taxon>
        <taxon>PACMAD clade</taxon>
        <taxon>Panicoideae</taxon>
        <taxon>Panicodae</taxon>
        <taxon>Paniceae</taxon>
        <taxon>Anthephorinae</taxon>
        <taxon>Digitaria</taxon>
    </lineage>
</organism>
<dbReference type="SUPFAM" id="SSF50630">
    <property type="entry name" value="Acid proteases"/>
    <property type="match status" value="2"/>
</dbReference>
<evidence type="ECO:0000259" key="4">
    <source>
        <dbReference type="Pfam" id="PF14541"/>
    </source>
</evidence>
<evidence type="ECO:0000313" key="6">
    <source>
        <dbReference type="Proteomes" id="UP000636709"/>
    </source>
</evidence>
<dbReference type="InterPro" id="IPR032799">
    <property type="entry name" value="TAXi_C"/>
</dbReference>
<proteinExistence type="predicted"/>
<name>A0A835C2V2_9POAL</name>
<reference evidence="5" key="1">
    <citation type="submission" date="2020-07" db="EMBL/GenBank/DDBJ databases">
        <title>Genome sequence and genetic diversity analysis of an under-domesticated orphan crop, white fonio (Digitaria exilis).</title>
        <authorList>
            <person name="Bennetzen J.L."/>
            <person name="Chen S."/>
            <person name="Ma X."/>
            <person name="Wang X."/>
            <person name="Yssel A.E.J."/>
            <person name="Chaluvadi S.R."/>
            <person name="Johnson M."/>
            <person name="Gangashetty P."/>
            <person name="Hamidou F."/>
            <person name="Sanogo M.D."/>
            <person name="Zwaenepoel A."/>
            <person name="Wallace J."/>
            <person name="Van De Peer Y."/>
            <person name="Van Deynze A."/>
        </authorList>
    </citation>
    <scope>NUCLEOTIDE SEQUENCE</scope>
    <source>
        <tissue evidence="5">Leaves</tissue>
    </source>
</reference>
<accession>A0A835C2V2</accession>
<evidence type="ECO:0000256" key="1">
    <source>
        <dbReference type="ARBA" id="ARBA00022670"/>
    </source>
</evidence>
<dbReference type="Gene3D" id="2.40.70.10">
    <property type="entry name" value="Acid Proteases"/>
    <property type="match status" value="2"/>
</dbReference>
<evidence type="ECO:0000256" key="2">
    <source>
        <dbReference type="ARBA" id="ARBA00022801"/>
    </source>
</evidence>
<dbReference type="InterPro" id="IPR051708">
    <property type="entry name" value="Plant_Aspart_Prot_A1"/>
</dbReference>
<comment type="caution">
    <text evidence="5">The sequence shown here is derived from an EMBL/GenBank/DDBJ whole genome shotgun (WGS) entry which is preliminary data.</text>
</comment>
<dbReference type="Pfam" id="PF14541">
    <property type="entry name" value="TAXi_C"/>
    <property type="match status" value="2"/>
</dbReference>
<evidence type="ECO:0000313" key="5">
    <source>
        <dbReference type="EMBL" id="KAF8715965.1"/>
    </source>
</evidence>
<protein>
    <recommendedName>
        <fullName evidence="4">Xylanase inhibitor C-terminal domain-containing protein</fullName>
    </recommendedName>
</protein>
<dbReference type="AlphaFoldDB" id="A0A835C2V2"/>
<feature type="chain" id="PRO_5032841387" description="Xylanase inhibitor C-terminal domain-containing protein" evidence="3">
    <location>
        <begin position="26"/>
        <end position="657"/>
    </location>
</feature>
<keyword evidence="1" id="KW-0645">Protease</keyword>
<feature type="domain" description="Xylanase inhibitor C-terminal" evidence="4">
    <location>
        <begin position="180"/>
        <end position="311"/>
    </location>
</feature>
<dbReference type="GO" id="GO:0006508">
    <property type="term" value="P:proteolysis"/>
    <property type="evidence" value="ECO:0007669"/>
    <property type="project" value="UniProtKB-KW"/>
</dbReference>
<keyword evidence="2" id="KW-0378">Hydrolase</keyword>
<keyword evidence="3" id="KW-0732">Signal</keyword>
<sequence>METKLTTCLTLLTALLTHNLSLAIADHTRVANSRLSSGLSLRLTSSHEGPSYSTRRGSDSFLYLKHSLNTSVASITPIPEDNSGGGHWYILKADATSRLTWIQCEPERGMEPAGGRCVFHATGPGGMSTHDENFQNRGKYAGVTALSRAPASLTMQLAAQGMPREQAATAFFGLAPTEVAYYVDLVGISLGKHRLNRIHPQMFASGKDGKVVTMMAEEAYRVVEETMWSELKEHGVERVEQHGYGLCSLSLHFTEDEEATLVVLPEQLFWMMVDEHTGEIACLAMVPGCRTIIGVLQQVDIRLVFDLKDSMILRKLAPATTDGTFVVVVEAIVGNRDGHPAERTDGPPCFSPLHQYILKADATSRFTWIQCEPCVPHAPQRGPIYSPNDGHIYSKSYRPIAGSNSACEPEHGMEPAGGRCVFHAAGPGGIQAPASLAMLLAARGMPQFSYCLSKGTSRHGFLRFGTDVPHNSRYQATRILPVLDASEAAYYVDIVGVSLGEHRLDRIHPQMFARGKDGEGGSMIDLGMSVTVMAEEAYRVVEETMWSDLKEHGAERVERHGYGLCIRVTEVVKGRLQSLSLHFAEEEEATLVVSPKQLFLMMEDERAGQITCLAMVPGRRTVIGALQQVDTRLVFDLKDSKILVAPESCIEDTDPDV</sequence>
<dbReference type="GO" id="GO:0008233">
    <property type="term" value="F:peptidase activity"/>
    <property type="evidence" value="ECO:0007669"/>
    <property type="project" value="UniProtKB-KW"/>
</dbReference>
<dbReference type="InterPro" id="IPR021109">
    <property type="entry name" value="Peptidase_aspartic_dom_sf"/>
</dbReference>
<dbReference type="PANTHER" id="PTHR47967:SF117">
    <property type="entry name" value="PEPTIDASE A1 DOMAIN-CONTAINING PROTEIN"/>
    <property type="match status" value="1"/>
</dbReference>
<evidence type="ECO:0000256" key="3">
    <source>
        <dbReference type="SAM" id="SignalP"/>
    </source>
</evidence>
<gene>
    <name evidence="5" type="ORF">HU200_026931</name>
</gene>
<dbReference type="GO" id="GO:0005576">
    <property type="term" value="C:extracellular region"/>
    <property type="evidence" value="ECO:0007669"/>
    <property type="project" value="TreeGrafter"/>
</dbReference>
<dbReference type="Proteomes" id="UP000636709">
    <property type="component" value="Unassembled WGS sequence"/>
</dbReference>
<feature type="signal peptide" evidence="3">
    <location>
        <begin position="1"/>
        <end position="25"/>
    </location>
</feature>
<dbReference type="EMBL" id="JACEFO010001730">
    <property type="protein sequence ID" value="KAF8715965.1"/>
    <property type="molecule type" value="Genomic_DNA"/>
</dbReference>